<organism evidence="1 2">
    <name type="scientific">Aeromonas phage AS-sw</name>
    <dbReference type="NCBI Taxonomy" id="2026113"/>
    <lineage>
        <taxon>Viruses</taxon>
        <taxon>Duplodnaviria</taxon>
        <taxon>Heunggongvirae</taxon>
        <taxon>Uroviricota</taxon>
        <taxon>Caudoviricetes</taxon>
        <taxon>Pantevenvirales</taxon>
        <taxon>Straboviridae</taxon>
        <taxon>Emmerichvirinae</taxon>
        <taxon>Ceceduovirus</taxon>
        <taxon>Ceceduovirus assw</taxon>
    </lineage>
</organism>
<name>A0A291LG62_9CAUD</name>
<dbReference type="GeneID" id="55605041"/>
<evidence type="ECO:0000313" key="1">
    <source>
        <dbReference type="EMBL" id="ATI18321.1"/>
    </source>
</evidence>
<dbReference type="Proteomes" id="UP000259270">
    <property type="component" value="Segment"/>
</dbReference>
<sequence>MLIVTEKTTADEVRKEIKYTNHDFDVESSHVLRSIINELVVCGGGITLNMDDYVNIIHNHETNFNPYLCNHTVSYVYSKIVEISNNRLRSLGYTVIENFEGNYTISSYEN</sequence>
<protein>
    <submittedName>
        <fullName evidence="1">Uncharacterized protein</fullName>
    </submittedName>
</protein>
<dbReference type="KEGG" id="vg:55605041"/>
<dbReference type="RefSeq" id="YP_009834973.1">
    <property type="nucleotide sequence ID" value="NC_048674.1"/>
</dbReference>
<dbReference type="EMBL" id="MF498775">
    <property type="protein sequence ID" value="ATI18321.1"/>
    <property type="molecule type" value="Genomic_DNA"/>
</dbReference>
<proteinExistence type="predicted"/>
<evidence type="ECO:0000313" key="2">
    <source>
        <dbReference type="Proteomes" id="UP000259270"/>
    </source>
</evidence>
<keyword evidence="2" id="KW-1185">Reference proteome</keyword>
<reference evidence="1 2" key="1">
    <citation type="submission" date="2017-07" db="EMBL/GenBank/DDBJ databases">
        <title>In vitro design and evaluation of phage cocktails against multidrug-resistant Aeromonas salmonicida.</title>
        <authorList>
            <person name="Chen L."/>
            <person name="Yuan S."/>
            <person name="Ma Y."/>
        </authorList>
    </citation>
    <scope>NUCLEOTIDE SEQUENCE [LARGE SCALE GENOMIC DNA]</scope>
</reference>
<accession>A0A291LG62</accession>